<name>A0A316IHM5_9GAMM</name>
<proteinExistence type="predicted"/>
<keyword evidence="1" id="KW-0732">Signal</keyword>
<evidence type="ECO:0000313" key="2">
    <source>
        <dbReference type="EMBL" id="PWK86745.1"/>
    </source>
</evidence>
<dbReference type="InterPro" id="IPR052354">
    <property type="entry name" value="Cell_Wall_Dynamics_Protein"/>
</dbReference>
<dbReference type="EMBL" id="QGHC01000007">
    <property type="protein sequence ID" value="PWK86745.1"/>
    <property type="molecule type" value="Genomic_DNA"/>
</dbReference>
<sequence length="293" mass="32468">MLRRLMALLAMLVLCTALPVRAAAQQQCAQPRNLCADPQMCFMTQKAQDDWADAHNCTFITMQMLEAADPDGSSATHEAVLGYLNKFAREYAVNTPARMAHFLSQIGHESGFQATTESLSYSAKRMHQIFGCKGGPKNYSAAQDDCTKGRLRDKLWTQQSDYEHNAENLGNYVYANRNGNGDEASGDGYKYRGRGLIQLTGRTNYQGFQDRHNALNPDDQQSFIDHPELVADNTEYAVESAFYFWDAHGINATADTGTVKDVTEAVNGGTNGYDDRKKRYNAVACLLGATQET</sequence>
<protein>
    <submittedName>
        <fullName evidence="2">Putative chitinase</fullName>
    </submittedName>
</protein>
<feature type="signal peptide" evidence="1">
    <location>
        <begin position="1"/>
        <end position="22"/>
    </location>
</feature>
<organism evidence="2 3">
    <name type="scientific">Fulvimonas soli</name>
    <dbReference type="NCBI Taxonomy" id="155197"/>
    <lineage>
        <taxon>Bacteria</taxon>
        <taxon>Pseudomonadati</taxon>
        <taxon>Pseudomonadota</taxon>
        <taxon>Gammaproteobacteria</taxon>
        <taxon>Lysobacterales</taxon>
        <taxon>Rhodanobacteraceae</taxon>
        <taxon>Fulvimonas</taxon>
    </lineage>
</organism>
<accession>A0A316IHM5</accession>
<feature type="chain" id="PRO_5016425235" evidence="1">
    <location>
        <begin position="23"/>
        <end position="293"/>
    </location>
</feature>
<dbReference type="PANTHER" id="PTHR34408">
    <property type="entry name" value="FAMILY PROTEIN, PUTATIVE-RELATED"/>
    <property type="match status" value="1"/>
</dbReference>
<dbReference type="AlphaFoldDB" id="A0A316IHM5"/>
<dbReference type="InterPro" id="IPR023346">
    <property type="entry name" value="Lysozyme-like_dom_sf"/>
</dbReference>
<comment type="caution">
    <text evidence="2">The sequence shown here is derived from an EMBL/GenBank/DDBJ whole genome shotgun (WGS) entry which is preliminary data.</text>
</comment>
<dbReference type="Gene3D" id="1.10.530.10">
    <property type="match status" value="1"/>
</dbReference>
<gene>
    <name evidence="2" type="ORF">C7456_107136</name>
</gene>
<evidence type="ECO:0000313" key="3">
    <source>
        <dbReference type="Proteomes" id="UP000245812"/>
    </source>
</evidence>
<evidence type="ECO:0000256" key="1">
    <source>
        <dbReference type="SAM" id="SignalP"/>
    </source>
</evidence>
<dbReference type="SUPFAM" id="SSF53955">
    <property type="entry name" value="Lysozyme-like"/>
    <property type="match status" value="1"/>
</dbReference>
<dbReference type="PANTHER" id="PTHR34408:SF1">
    <property type="entry name" value="GLYCOSYL HYDROLASE FAMILY 19 DOMAIN-CONTAINING PROTEIN HI_1415"/>
    <property type="match status" value="1"/>
</dbReference>
<dbReference type="Proteomes" id="UP000245812">
    <property type="component" value="Unassembled WGS sequence"/>
</dbReference>
<keyword evidence="3" id="KW-1185">Reference proteome</keyword>
<reference evidence="2 3" key="1">
    <citation type="submission" date="2018-05" db="EMBL/GenBank/DDBJ databases">
        <title>Genomic Encyclopedia of Type Strains, Phase IV (KMG-IV): sequencing the most valuable type-strain genomes for metagenomic binning, comparative biology and taxonomic classification.</title>
        <authorList>
            <person name="Goeker M."/>
        </authorList>
    </citation>
    <scope>NUCLEOTIDE SEQUENCE [LARGE SCALE GENOMIC DNA]</scope>
    <source>
        <strain evidence="2 3">DSM 14263</strain>
    </source>
</reference>